<feature type="domain" description="ParB-like N-terminal" evidence="1">
    <location>
        <begin position="31"/>
        <end position="116"/>
    </location>
</feature>
<evidence type="ECO:0000313" key="2">
    <source>
        <dbReference type="EMBL" id="MFC0540684.1"/>
    </source>
</evidence>
<accession>A0ABV6MK64</accession>
<reference evidence="2 3" key="1">
    <citation type="submission" date="2024-09" db="EMBL/GenBank/DDBJ databases">
        <authorList>
            <person name="Sun Q."/>
            <person name="Mori K."/>
        </authorList>
    </citation>
    <scope>NUCLEOTIDE SEQUENCE [LARGE SCALE GENOMIC DNA]</scope>
    <source>
        <strain evidence="2 3">TBRC 1432</strain>
    </source>
</reference>
<dbReference type="InterPro" id="IPR003115">
    <property type="entry name" value="ParB_N"/>
</dbReference>
<dbReference type="SUPFAM" id="SSF110849">
    <property type="entry name" value="ParB/Sulfiredoxin"/>
    <property type="match status" value="1"/>
</dbReference>
<organism evidence="2 3">
    <name type="scientific">Kutzneria chonburiensis</name>
    <dbReference type="NCBI Taxonomy" id="1483604"/>
    <lineage>
        <taxon>Bacteria</taxon>
        <taxon>Bacillati</taxon>
        <taxon>Actinomycetota</taxon>
        <taxon>Actinomycetes</taxon>
        <taxon>Pseudonocardiales</taxon>
        <taxon>Pseudonocardiaceae</taxon>
        <taxon>Kutzneria</taxon>
    </lineage>
</organism>
<gene>
    <name evidence="2" type="ORF">ACFFH7_04300</name>
</gene>
<dbReference type="SMART" id="SM00470">
    <property type="entry name" value="ParB"/>
    <property type="match status" value="1"/>
</dbReference>
<sequence>MQSSTGEYGSDTEPDLGSAFETIATLSRTTTEIPIADVAVGEFSVRANGVDRGHLQLLIDSAARLPPVIVHRQTMAVIDGVHRLRVAALRGDSTIRVRFFDGDAEAAFALAVRLNIAHGLPLSVSDRKRAARRILTAHPDWSYRYVAGMAGLSDKTVAALSRSMAAEIPQSNIRLARNGVRRRVDSTQARLRTAELFRQDDAMSLREAASRTGVSVSTASDVRNRIRRGDDPLPVRLRSAAAEAAPRRANEAGGVGNTAPMNREMLRRRLKNDPSLRFTDAGRTLLRWLEGPTTASEWESVLDSVPGYCRELISEIATMYAEDLRSYANTLKRGASTAS</sequence>
<keyword evidence="3" id="KW-1185">Reference proteome</keyword>
<name>A0ABV6MK64_9PSEU</name>
<protein>
    <submittedName>
        <fullName evidence="2">ParB N-terminal domain-containing protein</fullName>
    </submittedName>
</protein>
<evidence type="ECO:0000259" key="1">
    <source>
        <dbReference type="SMART" id="SM00470"/>
    </source>
</evidence>
<comment type="caution">
    <text evidence="2">The sequence shown here is derived from an EMBL/GenBank/DDBJ whole genome shotgun (WGS) entry which is preliminary data.</text>
</comment>
<evidence type="ECO:0000313" key="3">
    <source>
        <dbReference type="Proteomes" id="UP001589810"/>
    </source>
</evidence>
<dbReference type="Proteomes" id="UP001589810">
    <property type="component" value="Unassembled WGS sequence"/>
</dbReference>
<dbReference type="InterPro" id="IPR036086">
    <property type="entry name" value="ParB/Sulfiredoxin_sf"/>
</dbReference>
<proteinExistence type="predicted"/>
<dbReference type="EMBL" id="JBHLUD010000001">
    <property type="protein sequence ID" value="MFC0540684.1"/>
    <property type="molecule type" value="Genomic_DNA"/>
</dbReference>
<dbReference type="RefSeq" id="WP_273939501.1">
    <property type="nucleotide sequence ID" value="NZ_CP097263.1"/>
</dbReference>